<sequence>MGIENSFWGGENASLAEAGGGNKAKEAEREFSPEIKTGPEIDPTDLFLKKIKDRSVVSILDIDPEQLPALRQGAKILASDVNKLHNLKVDLPPIERSKVDTLVNQLLRDAELAEKRNIA</sequence>
<comment type="caution">
    <text evidence="2">The sequence shown here is derived from an EMBL/GenBank/DDBJ whole genome shotgun (WGS) entry which is preliminary data.</text>
</comment>
<protein>
    <submittedName>
        <fullName evidence="2">Uncharacterized protein</fullName>
    </submittedName>
</protein>
<dbReference type="EMBL" id="MHTH01000019">
    <property type="protein sequence ID" value="OHA57984.1"/>
    <property type="molecule type" value="Genomic_DNA"/>
</dbReference>
<reference evidence="2 3" key="1">
    <citation type="journal article" date="2016" name="Nat. Commun.">
        <title>Thousands of microbial genomes shed light on interconnected biogeochemical processes in an aquifer system.</title>
        <authorList>
            <person name="Anantharaman K."/>
            <person name="Brown C.T."/>
            <person name="Hug L.A."/>
            <person name="Sharon I."/>
            <person name="Castelle C.J."/>
            <person name="Probst A.J."/>
            <person name="Thomas B.C."/>
            <person name="Singh A."/>
            <person name="Wilkins M.J."/>
            <person name="Karaoz U."/>
            <person name="Brodie E.L."/>
            <person name="Williams K.H."/>
            <person name="Hubbard S.S."/>
            <person name="Banfield J.F."/>
        </authorList>
    </citation>
    <scope>NUCLEOTIDE SEQUENCE [LARGE SCALE GENOMIC DNA]</scope>
</reference>
<evidence type="ECO:0000313" key="2">
    <source>
        <dbReference type="EMBL" id="OHA57984.1"/>
    </source>
</evidence>
<dbReference type="STRING" id="1802436.A2370_01155"/>
<dbReference type="Proteomes" id="UP000176222">
    <property type="component" value="Unassembled WGS sequence"/>
</dbReference>
<evidence type="ECO:0000313" key="3">
    <source>
        <dbReference type="Proteomes" id="UP000176222"/>
    </source>
</evidence>
<accession>A0A1G2QBM7</accession>
<gene>
    <name evidence="2" type="ORF">A2370_01155</name>
</gene>
<feature type="compositionally biased region" description="Basic and acidic residues" evidence="1">
    <location>
        <begin position="23"/>
        <end position="38"/>
    </location>
</feature>
<dbReference type="AlphaFoldDB" id="A0A1G2QBM7"/>
<evidence type="ECO:0000256" key="1">
    <source>
        <dbReference type="SAM" id="MobiDB-lite"/>
    </source>
</evidence>
<organism evidence="2 3">
    <name type="scientific">Candidatus Vogelbacteria bacterium RIFOXYB1_FULL_42_16</name>
    <dbReference type="NCBI Taxonomy" id="1802436"/>
    <lineage>
        <taxon>Bacteria</taxon>
        <taxon>Candidatus Vogeliibacteriota</taxon>
    </lineage>
</organism>
<proteinExistence type="predicted"/>
<name>A0A1G2QBM7_9BACT</name>
<feature type="region of interest" description="Disordered" evidence="1">
    <location>
        <begin position="1"/>
        <end position="38"/>
    </location>
</feature>